<gene>
    <name evidence="8" type="ORF">EJ02DRAFT_507933</name>
</gene>
<dbReference type="InterPro" id="IPR001128">
    <property type="entry name" value="Cyt_P450"/>
</dbReference>
<dbReference type="InterPro" id="IPR002401">
    <property type="entry name" value="Cyt_P450_E_grp-I"/>
</dbReference>
<dbReference type="Pfam" id="PF00067">
    <property type="entry name" value="p450"/>
    <property type="match status" value="1"/>
</dbReference>
<protein>
    <submittedName>
        <fullName evidence="8">Cytochrome P450</fullName>
    </submittedName>
</protein>
<dbReference type="PANTHER" id="PTHR24305">
    <property type="entry name" value="CYTOCHROME P450"/>
    <property type="match status" value="1"/>
</dbReference>
<sequence length="459" mass="53326">MFEMQIQTYIVAFLTGILLEFLLFSRNEWDRHLRFYVKLRKLHQQHSDFVRIRPREISICNPDAIVDVHGPKNNIRKAEWYEQNYPFHTLQHIRVPAHHKRQRRYWDKAFHTKALQEYTPQLTEHYNIMLNTLARHAASGTPIDASAAFMDLFFDVISHLSFGKSFNTLTNGQRNPILRHFLKRQRAVGYALLNMWMLHLIRNLAMPRKKLEDWERWYDNALEERRKMQTTTPDIYTYLSQSDEFEYNGAREAKLAVVAGADTNAITVSNVCNFLCQHGEYQAQLHEELSGLPILNGIIDDQHLIGKPYLTGIINEALRLHPPVPSGLHRLTPPEGAVIAGRFIPGDMVVTTPTYSLHRDPRAFLQPDEFIPERWSSQPELILRKDAFLPFGYGAYNCAGRPLALLQLRMVVAMVCNRFEISFAPGKEAECLQFQNQADCFTLHLERLPLLLKERPNGR</sequence>
<evidence type="ECO:0000256" key="2">
    <source>
        <dbReference type="ARBA" id="ARBA00010617"/>
    </source>
</evidence>
<reference evidence="8" key="1">
    <citation type="journal article" date="2020" name="Stud. Mycol.">
        <title>101 Dothideomycetes genomes: a test case for predicting lifestyles and emergence of pathogens.</title>
        <authorList>
            <person name="Haridas S."/>
            <person name="Albert R."/>
            <person name="Binder M."/>
            <person name="Bloem J."/>
            <person name="Labutti K."/>
            <person name="Salamov A."/>
            <person name="Andreopoulos B."/>
            <person name="Baker S."/>
            <person name="Barry K."/>
            <person name="Bills G."/>
            <person name="Bluhm B."/>
            <person name="Cannon C."/>
            <person name="Castanera R."/>
            <person name="Culley D."/>
            <person name="Daum C."/>
            <person name="Ezra D."/>
            <person name="Gonzalez J."/>
            <person name="Henrissat B."/>
            <person name="Kuo A."/>
            <person name="Liang C."/>
            <person name="Lipzen A."/>
            <person name="Lutzoni F."/>
            <person name="Magnuson J."/>
            <person name="Mondo S."/>
            <person name="Nolan M."/>
            <person name="Ohm R."/>
            <person name="Pangilinan J."/>
            <person name="Park H.-J."/>
            <person name="Ramirez L."/>
            <person name="Alfaro M."/>
            <person name="Sun H."/>
            <person name="Tritt A."/>
            <person name="Yoshinaga Y."/>
            <person name="Zwiers L.-H."/>
            <person name="Turgeon B."/>
            <person name="Goodwin S."/>
            <person name="Spatafora J."/>
            <person name="Crous P."/>
            <person name="Grigoriev I."/>
        </authorList>
    </citation>
    <scope>NUCLEOTIDE SEQUENCE</scope>
    <source>
        <strain evidence="8">CBS 161.51</strain>
    </source>
</reference>
<comment type="similarity">
    <text evidence="2">Belongs to the cytochrome P450 family.</text>
</comment>
<dbReference type="Gene3D" id="1.10.630.10">
    <property type="entry name" value="Cytochrome P450"/>
    <property type="match status" value="1"/>
</dbReference>
<dbReference type="EMBL" id="ML975998">
    <property type="protein sequence ID" value="KAF1947502.1"/>
    <property type="molecule type" value="Genomic_DNA"/>
</dbReference>
<keyword evidence="5 7" id="KW-0408">Iron</keyword>
<evidence type="ECO:0000256" key="3">
    <source>
        <dbReference type="ARBA" id="ARBA00022723"/>
    </source>
</evidence>
<keyword evidence="6" id="KW-0503">Monooxygenase</keyword>
<organism evidence="8 9">
    <name type="scientific">Clathrospora elynae</name>
    <dbReference type="NCBI Taxonomy" id="706981"/>
    <lineage>
        <taxon>Eukaryota</taxon>
        <taxon>Fungi</taxon>
        <taxon>Dikarya</taxon>
        <taxon>Ascomycota</taxon>
        <taxon>Pezizomycotina</taxon>
        <taxon>Dothideomycetes</taxon>
        <taxon>Pleosporomycetidae</taxon>
        <taxon>Pleosporales</taxon>
        <taxon>Diademaceae</taxon>
        <taxon>Clathrospora</taxon>
    </lineage>
</organism>
<proteinExistence type="inferred from homology"/>
<dbReference type="GO" id="GO:0016705">
    <property type="term" value="F:oxidoreductase activity, acting on paired donors, with incorporation or reduction of molecular oxygen"/>
    <property type="evidence" value="ECO:0007669"/>
    <property type="project" value="InterPro"/>
</dbReference>
<evidence type="ECO:0000256" key="5">
    <source>
        <dbReference type="ARBA" id="ARBA00023004"/>
    </source>
</evidence>
<dbReference type="GO" id="GO:0004497">
    <property type="term" value="F:monooxygenase activity"/>
    <property type="evidence" value="ECO:0007669"/>
    <property type="project" value="UniProtKB-KW"/>
</dbReference>
<evidence type="ECO:0000256" key="4">
    <source>
        <dbReference type="ARBA" id="ARBA00023002"/>
    </source>
</evidence>
<dbReference type="OrthoDB" id="6692864at2759"/>
<dbReference type="PRINTS" id="PR00385">
    <property type="entry name" value="P450"/>
</dbReference>
<evidence type="ECO:0000256" key="7">
    <source>
        <dbReference type="PIRSR" id="PIRSR602401-1"/>
    </source>
</evidence>
<dbReference type="PANTHER" id="PTHR24305:SF187">
    <property type="entry name" value="P450, PUTATIVE (EUROFUNG)-RELATED"/>
    <property type="match status" value="1"/>
</dbReference>
<feature type="binding site" description="axial binding residue" evidence="7">
    <location>
        <position position="398"/>
    </location>
    <ligand>
        <name>heme</name>
        <dbReference type="ChEBI" id="CHEBI:30413"/>
    </ligand>
    <ligandPart>
        <name>Fe</name>
        <dbReference type="ChEBI" id="CHEBI:18248"/>
    </ligandPart>
</feature>
<dbReference type="InterPro" id="IPR036396">
    <property type="entry name" value="Cyt_P450_sf"/>
</dbReference>
<keyword evidence="3 7" id="KW-0479">Metal-binding</keyword>
<name>A0A6A5T6P1_9PLEO</name>
<evidence type="ECO:0000313" key="8">
    <source>
        <dbReference type="EMBL" id="KAF1947502.1"/>
    </source>
</evidence>
<comment type="cofactor">
    <cofactor evidence="1 7">
        <name>heme</name>
        <dbReference type="ChEBI" id="CHEBI:30413"/>
    </cofactor>
</comment>
<keyword evidence="9" id="KW-1185">Reference proteome</keyword>
<keyword evidence="4" id="KW-0560">Oxidoreductase</keyword>
<dbReference type="Proteomes" id="UP000800038">
    <property type="component" value="Unassembled WGS sequence"/>
</dbReference>
<dbReference type="AlphaFoldDB" id="A0A6A5T6P1"/>
<evidence type="ECO:0000256" key="1">
    <source>
        <dbReference type="ARBA" id="ARBA00001971"/>
    </source>
</evidence>
<dbReference type="SUPFAM" id="SSF48264">
    <property type="entry name" value="Cytochrome P450"/>
    <property type="match status" value="1"/>
</dbReference>
<keyword evidence="7" id="KW-0349">Heme</keyword>
<dbReference type="GO" id="GO:0020037">
    <property type="term" value="F:heme binding"/>
    <property type="evidence" value="ECO:0007669"/>
    <property type="project" value="InterPro"/>
</dbReference>
<dbReference type="PRINTS" id="PR00463">
    <property type="entry name" value="EP450I"/>
</dbReference>
<evidence type="ECO:0000256" key="6">
    <source>
        <dbReference type="ARBA" id="ARBA00023033"/>
    </source>
</evidence>
<accession>A0A6A5T6P1</accession>
<dbReference type="GO" id="GO:0005506">
    <property type="term" value="F:iron ion binding"/>
    <property type="evidence" value="ECO:0007669"/>
    <property type="project" value="InterPro"/>
</dbReference>
<dbReference type="InterPro" id="IPR050121">
    <property type="entry name" value="Cytochrome_P450_monoxygenase"/>
</dbReference>
<evidence type="ECO:0000313" key="9">
    <source>
        <dbReference type="Proteomes" id="UP000800038"/>
    </source>
</evidence>
<dbReference type="CDD" id="cd11061">
    <property type="entry name" value="CYP67-like"/>
    <property type="match status" value="1"/>
</dbReference>